<dbReference type="InterPro" id="IPR000558">
    <property type="entry name" value="Histone_H2B"/>
</dbReference>
<evidence type="ECO:0000313" key="4">
    <source>
        <dbReference type="EMBL" id="KAK9828812.1"/>
    </source>
</evidence>
<dbReference type="Pfam" id="PF00125">
    <property type="entry name" value="Histone"/>
    <property type="match status" value="1"/>
</dbReference>
<comment type="similarity">
    <text evidence="2">Belongs to the histone H2B family.</text>
</comment>
<dbReference type="GO" id="GO:0030527">
    <property type="term" value="F:structural constituent of chromatin"/>
    <property type="evidence" value="ECO:0007669"/>
    <property type="project" value="InterPro"/>
</dbReference>
<proteinExistence type="inferred from homology"/>
<comment type="caution">
    <text evidence="4">The sequence shown here is derived from an EMBL/GenBank/DDBJ whole genome shotgun (WGS) entry which is preliminary data.</text>
</comment>
<keyword evidence="5" id="KW-1185">Reference proteome</keyword>
<gene>
    <name evidence="4" type="ORF">WJX72_002188</name>
</gene>
<dbReference type="InterPro" id="IPR009072">
    <property type="entry name" value="Histone-fold"/>
</dbReference>
<dbReference type="PRINTS" id="PR00621">
    <property type="entry name" value="HISTONEH2B"/>
</dbReference>
<protein>
    <recommendedName>
        <fullName evidence="3">Core Histone H2A/H2B/H3 domain-containing protein</fullName>
    </recommendedName>
</protein>
<dbReference type="AlphaFoldDB" id="A0AAW1R688"/>
<dbReference type="SUPFAM" id="SSF47113">
    <property type="entry name" value="Histone-fold"/>
    <property type="match status" value="1"/>
</dbReference>
<evidence type="ECO:0000259" key="3">
    <source>
        <dbReference type="Pfam" id="PF00125"/>
    </source>
</evidence>
<dbReference type="GO" id="GO:0000786">
    <property type="term" value="C:nucleosome"/>
    <property type="evidence" value="ECO:0007669"/>
    <property type="project" value="InterPro"/>
</dbReference>
<comment type="function">
    <text evidence="1">Core component of nucleosome. Nucleosomes wrap and compact DNA into chromatin, limiting DNA accessibility to the cellular machineries which require DNA as a template. Histones thereby play a central role in transcription regulation, DNA repair, DNA replication and chromosomal stability. DNA accessibility is regulated via a complex set of post-translational modifications of histones, also called histone code, and nucleosome remodeling.</text>
</comment>
<evidence type="ECO:0000313" key="5">
    <source>
        <dbReference type="Proteomes" id="UP001489004"/>
    </source>
</evidence>
<accession>A0AAW1R688</accession>
<feature type="domain" description="Core Histone H2A/H2B/H3" evidence="3">
    <location>
        <begin position="49"/>
        <end position="85"/>
    </location>
</feature>
<dbReference type="Gene3D" id="1.10.20.10">
    <property type="entry name" value="Histone, subunit A"/>
    <property type="match status" value="1"/>
</dbReference>
<evidence type="ECO:0000256" key="2">
    <source>
        <dbReference type="ARBA" id="ARBA00006846"/>
    </source>
</evidence>
<dbReference type="GO" id="GO:0046982">
    <property type="term" value="F:protein heterodimerization activity"/>
    <property type="evidence" value="ECO:0007669"/>
    <property type="project" value="InterPro"/>
</dbReference>
<dbReference type="EMBL" id="JALJOR010000001">
    <property type="protein sequence ID" value="KAK9828812.1"/>
    <property type="molecule type" value="Genomic_DNA"/>
</dbReference>
<dbReference type="Proteomes" id="UP001489004">
    <property type="component" value="Unassembled WGS sequence"/>
</dbReference>
<dbReference type="GO" id="GO:0003677">
    <property type="term" value="F:DNA binding"/>
    <property type="evidence" value="ECO:0007669"/>
    <property type="project" value="InterPro"/>
</dbReference>
<evidence type="ECO:0000256" key="1">
    <source>
        <dbReference type="ARBA" id="ARBA00002001"/>
    </source>
</evidence>
<sequence>MGCQESHPTLVRPVPVGLLPASCLEQTKDPALLRQSRAKHGRKHRVNSDALDDLMERLASECKHLVQSNNRATLTARDVEGAVRLLIPSGLLQMLGT</sequence>
<organism evidence="4 5">
    <name type="scientific">[Myrmecia] bisecta</name>
    <dbReference type="NCBI Taxonomy" id="41462"/>
    <lineage>
        <taxon>Eukaryota</taxon>
        <taxon>Viridiplantae</taxon>
        <taxon>Chlorophyta</taxon>
        <taxon>core chlorophytes</taxon>
        <taxon>Trebouxiophyceae</taxon>
        <taxon>Trebouxiales</taxon>
        <taxon>Trebouxiaceae</taxon>
        <taxon>Myrmecia</taxon>
    </lineage>
</organism>
<name>A0AAW1R688_9CHLO</name>
<dbReference type="InterPro" id="IPR007125">
    <property type="entry name" value="H2A/H2B/H3"/>
</dbReference>
<reference evidence="4 5" key="1">
    <citation type="journal article" date="2024" name="Nat. Commun.">
        <title>Phylogenomics reveals the evolutionary origins of lichenization in chlorophyte algae.</title>
        <authorList>
            <person name="Puginier C."/>
            <person name="Libourel C."/>
            <person name="Otte J."/>
            <person name="Skaloud P."/>
            <person name="Haon M."/>
            <person name="Grisel S."/>
            <person name="Petersen M."/>
            <person name="Berrin J.G."/>
            <person name="Delaux P.M."/>
            <person name="Dal Grande F."/>
            <person name="Keller J."/>
        </authorList>
    </citation>
    <scope>NUCLEOTIDE SEQUENCE [LARGE SCALE GENOMIC DNA]</scope>
    <source>
        <strain evidence="4 5">SAG 2043</strain>
    </source>
</reference>